<keyword evidence="1" id="KW-0812">Transmembrane</keyword>
<reference evidence="2 3" key="1">
    <citation type="submission" date="2019-03" db="EMBL/GenBank/DDBJ databases">
        <title>Genomic Encyclopedia of Type Strains, Phase IV (KMG-IV): sequencing the most valuable type-strain genomes for metagenomic binning, comparative biology and taxonomic classification.</title>
        <authorList>
            <person name="Goeker M."/>
        </authorList>
    </citation>
    <scope>NUCLEOTIDE SEQUENCE [LARGE SCALE GENOMIC DNA]</scope>
    <source>
        <strain evidence="2 3">DSM 24591</strain>
    </source>
</reference>
<feature type="transmembrane region" description="Helical" evidence="1">
    <location>
        <begin position="20"/>
        <end position="40"/>
    </location>
</feature>
<evidence type="ECO:0000313" key="2">
    <source>
        <dbReference type="EMBL" id="TCT03104.1"/>
    </source>
</evidence>
<dbReference type="AlphaFoldDB" id="A0A4R3LRA3"/>
<keyword evidence="1" id="KW-0472">Membrane</keyword>
<name>A0A4R3LRA3_9BURK</name>
<accession>A0A4R3LRA3</accession>
<keyword evidence="3" id="KW-1185">Reference proteome</keyword>
<keyword evidence="1" id="KW-1133">Transmembrane helix</keyword>
<gene>
    <name evidence="2" type="ORF">EDC26_11671</name>
</gene>
<protein>
    <submittedName>
        <fullName evidence="2">Uncharacterized protein</fullName>
    </submittedName>
</protein>
<proteinExistence type="predicted"/>
<comment type="caution">
    <text evidence="2">The sequence shown here is derived from an EMBL/GenBank/DDBJ whole genome shotgun (WGS) entry which is preliminary data.</text>
</comment>
<dbReference type="Proteomes" id="UP000295525">
    <property type="component" value="Unassembled WGS sequence"/>
</dbReference>
<dbReference type="EMBL" id="SMAJ01000016">
    <property type="protein sequence ID" value="TCT03104.1"/>
    <property type="molecule type" value="Genomic_DNA"/>
</dbReference>
<evidence type="ECO:0000256" key="1">
    <source>
        <dbReference type="SAM" id="Phobius"/>
    </source>
</evidence>
<sequence>MIIARQRHGFAETKAALSILNTLALSIKMIWTYLSVYWTANVKKP</sequence>
<evidence type="ECO:0000313" key="3">
    <source>
        <dbReference type="Proteomes" id="UP000295525"/>
    </source>
</evidence>
<organism evidence="2 3">
    <name type="scientific">Paralcaligenes ureilyticus</name>
    <dbReference type="NCBI Taxonomy" id="627131"/>
    <lineage>
        <taxon>Bacteria</taxon>
        <taxon>Pseudomonadati</taxon>
        <taxon>Pseudomonadota</taxon>
        <taxon>Betaproteobacteria</taxon>
        <taxon>Burkholderiales</taxon>
        <taxon>Alcaligenaceae</taxon>
        <taxon>Paralcaligenes</taxon>
    </lineage>
</organism>